<dbReference type="EC" id="2.7.13.3" evidence="3"/>
<evidence type="ECO:0000256" key="3">
    <source>
        <dbReference type="ARBA" id="ARBA00012438"/>
    </source>
</evidence>
<keyword evidence="4" id="KW-1003">Cell membrane</keyword>
<evidence type="ECO:0000259" key="14">
    <source>
        <dbReference type="PROSITE" id="PS50839"/>
    </source>
</evidence>
<dbReference type="SUPFAM" id="SSF52172">
    <property type="entry name" value="CheY-like"/>
    <property type="match status" value="1"/>
</dbReference>
<evidence type="ECO:0000256" key="9">
    <source>
        <dbReference type="ARBA" id="ARBA00023136"/>
    </source>
</evidence>
<evidence type="ECO:0000256" key="2">
    <source>
        <dbReference type="ARBA" id="ARBA00004651"/>
    </source>
</evidence>
<dbReference type="AlphaFoldDB" id="A0A367V8L3"/>
<keyword evidence="5 10" id="KW-0597">Phosphoprotein</keyword>
<dbReference type="InterPro" id="IPR007895">
    <property type="entry name" value="MASE1"/>
</dbReference>
<evidence type="ECO:0000256" key="5">
    <source>
        <dbReference type="ARBA" id="ARBA00022553"/>
    </source>
</evidence>
<feature type="transmembrane region" description="Helical" evidence="11">
    <location>
        <begin position="274"/>
        <end position="296"/>
    </location>
</feature>
<feature type="transmembrane region" description="Helical" evidence="11">
    <location>
        <begin position="317"/>
        <end position="338"/>
    </location>
</feature>
<keyword evidence="9 11" id="KW-0472">Membrane</keyword>
<dbReference type="Pfam" id="PF00072">
    <property type="entry name" value="Response_reg"/>
    <property type="match status" value="1"/>
</dbReference>
<feature type="transmembrane region" description="Helical" evidence="11">
    <location>
        <begin position="156"/>
        <end position="175"/>
    </location>
</feature>
<evidence type="ECO:0000259" key="12">
    <source>
        <dbReference type="PROSITE" id="PS50109"/>
    </source>
</evidence>
<dbReference type="SMART" id="SM00448">
    <property type="entry name" value="REC"/>
    <property type="match status" value="1"/>
</dbReference>
<dbReference type="PROSITE" id="PS50109">
    <property type="entry name" value="HIS_KIN"/>
    <property type="match status" value="1"/>
</dbReference>
<feature type="transmembrane region" description="Helical" evidence="11">
    <location>
        <begin position="619"/>
        <end position="639"/>
    </location>
</feature>
<comment type="caution">
    <text evidence="15">The sequence shown here is derived from an EMBL/GenBank/DDBJ whole genome shotgun (WGS) entry which is preliminary data.</text>
</comment>
<keyword evidence="6 11" id="KW-0812">Transmembrane</keyword>
<dbReference type="InterPro" id="IPR004358">
    <property type="entry name" value="Sig_transdc_His_kin-like_C"/>
</dbReference>
<dbReference type="PRINTS" id="PR00344">
    <property type="entry name" value="BCTRLSENSOR"/>
</dbReference>
<dbReference type="Pfam" id="PF03924">
    <property type="entry name" value="CHASE"/>
    <property type="match status" value="1"/>
</dbReference>
<feature type="transmembrane region" description="Helical" evidence="11">
    <location>
        <begin position="119"/>
        <end position="144"/>
    </location>
</feature>
<dbReference type="Gene3D" id="3.40.50.2300">
    <property type="match status" value="1"/>
</dbReference>
<evidence type="ECO:0000259" key="13">
    <source>
        <dbReference type="PROSITE" id="PS50110"/>
    </source>
</evidence>
<dbReference type="GO" id="GO:0000155">
    <property type="term" value="F:phosphorelay sensor kinase activity"/>
    <property type="evidence" value="ECO:0007669"/>
    <property type="project" value="InterPro"/>
</dbReference>
<comment type="subcellular location">
    <subcellularLocation>
        <location evidence="2">Cell membrane</location>
        <topology evidence="2">Multi-pass membrane protein</topology>
    </subcellularLocation>
</comment>
<dbReference type="FunFam" id="3.30.565.10:FF:000010">
    <property type="entry name" value="Sensor histidine kinase RcsC"/>
    <property type="match status" value="1"/>
</dbReference>
<dbReference type="PANTHER" id="PTHR45339:SF5">
    <property type="entry name" value="HISTIDINE KINASE"/>
    <property type="match status" value="1"/>
</dbReference>
<dbReference type="Proteomes" id="UP000253061">
    <property type="component" value="Unassembled WGS sequence"/>
</dbReference>
<feature type="transmembrane region" description="Helical" evidence="11">
    <location>
        <begin position="63"/>
        <end position="79"/>
    </location>
</feature>
<gene>
    <name evidence="15" type="ORF">TH6_13100</name>
</gene>
<dbReference type="InterPro" id="IPR005467">
    <property type="entry name" value="His_kinase_dom"/>
</dbReference>
<proteinExistence type="predicted"/>
<dbReference type="PANTHER" id="PTHR45339">
    <property type="entry name" value="HYBRID SIGNAL TRANSDUCTION HISTIDINE KINASE J"/>
    <property type="match status" value="1"/>
</dbReference>
<dbReference type="PROSITE" id="PS50110">
    <property type="entry name" value="RESPONSE_REGULATORY"/>
    <property type="match status" value="1"/>
</dbReference>
<dbReference type="SUPFAM" id="SSF47384">
    <property type="entry name" value="Homodimeric domain of signal transducing histidine kinase"/>
    <property type="match status" value="1"/>
</dbReference>
<dbReference type="InterPro" id="IPR011006">
    <property type="entry name" value="CheY-like_superfamily"/>
</dbReference>
<dbReference type="Pfam" id="PF00512">
    <property type="entry name" value="HisKA"/>
    <property type="match status" value="1"/>
</dbReference>
<dbReference type="Gene3D" id="3.30.450.350">
    <property type="entry name" value="CHASE domain"/>
    <property type="match status" value="1"/>
</dbReference>
<keyword evidence="15" id="KW-0808">Transferase</keyword>
<feature type="transmembrane region" description="Helical" evidence="11">
    <location>
        <begin position="85"/>
        <end position="107"/>
    </location>
</feature>
<feature type="transmembrane region" description="Helical" evidence="11">
    <location>
        <begin position="15"/>
        <end position="33"/>
    </location>
</feature>
<feature type="transmembrane region" description="Helical" evidence="11">
    <location>
        <begin position="242"/>
        <end position="262"/>
    </location>
</feature>
<dbReference type="InterPro" id="IPR006189">
    <property type="entry name" value="CHASE_dom"/>
</dbReference>
<keyword evidence="8" id="KW-0902">Two-component regulatory system</keyword>
<feature type="domain" description="CHASE" evidence="14">
    <location>
        <begin position="380"/>
        <end position="605"/>
    </location>
</feature>
<dbReference type="Gene3D" id="1.10.287.130">
    <property type="match status" value="1"/>
</dbReference>
<feature type="domain" description="Response regulatory" evidence="13">
    <location>
        <begin position="945"/>
        <end position="1063"/>
    </location>
</feature>
<keyword evidence="7 11" id="KW-1133">Transmembrane helix</keyword>
<dbReference type="SMART" id="SM00387">
    <property type="entry name" value="HATPase_c"/>
    <property type="match status" value="1"/>
</dbReference>
<evidence type="ECO:0000256" key="6">
    <source>
        <dbReference type="ARBA" id="ARBA00022692"/>
    </source>
</evidence>
<feature type="transmembrane region" description="Helical" evidence="11">
    <location>
        <begin position="218"/>
        <end position="237"/>
    </location>
</feature>
<dbReference type="GO" id="GO:0005886">
    <property type="term" value="C:plasma membrane"/>
    <property type="evidence" value="ECO:0007669"/>
    <property type="project" value="UniProtKB-SubCell"/>
</dbReference>
<dbReference type="InterPro" id="IPR036097">
    <property type="entry name" value="HisK_dim/P_sf"/>
</dbReference>
<keyword evidence="15" id="KW-0418">Kinase</keyword>
<dbReference type="Gene3D" id="3.30.565.10">
    <property type="entry name" value="Histidine kinase-like ATPase, C-terminal domain"/>
    <property type="match status" value="1"/>
</dbReference>
<comment type="catalytic activity">
    <reaction evidence="1">
        <text>ATP + protein L-histidine = ADP + protein N-phospho-L-histidine.</text>
        <dbReference type="EC" id="2.7.13.3"/>
    </reaction>
</comment>
<accession>A0A367V8L3</accession>
<sequence length="1079" mass="119527">MGKRKNRLTLQRHHIVRSLVIILSYFVTGYAGIHLPYFGTSVTLIWPPAGIILAALVFWGWRYFPAVYIAAFLLNIVIADSLSAMIFVAAGTTAAAVIPALLITRFARRFPFNGLRNISVFLLFGGLLGPTLAATFGAFFVSLFDIGHFDQYATWWLGWFKGDVVGVLVVSPLVLRLMNWRIRPRPLLHHAELAFIGLACVVLASAVQTMPLIARPEFLFVFVTLPCVIWATVRFGLLGATLINLLITADIIIFAALGNTTFVDTNIQSGFHSLFVYIIACSVGALLLAVGIERIATFTTRTRDGRLSNDVHRLRRALAVLIGIVGFGVSGTAAWYTYNQLQEADRLSTEQYRLAFEASLREELGRATDALIAVRTLFDVHGSVSASTFDAMLAPWINRRPGVAALEWAPFVEKRARTLVEENAELRGVDNFAIREMVDGTMQPAPQRDSYFPIFYIFPRSGNEQRVGFDLASEPSRKSALDTALKTNNVTLTQPLNSVQSNASLVSSLAFLAVENRRDPGGPPLGVAAGVLRITDMIMRAARVARIPLDYELHLADTKTSGQAGLLYSTRTSDHAIDHIKRERAKQFNPNVSNFTFGYRDWTIVLHPRQNGLNSLVYWQPWAIFVFGSTITVLLLIYLRSLNRTEKHIVDLVATRTAELEDARTAAENAMNRAQQADRAKSEFIAHMSHEFRSPMTSILGYAQLARDSLDNSPSSETLRNYLSTIRGAGRHVLSLIGDILDISKIEAGKLVLEEAPVDLHRLCEEVVSMMVVPARAQENALLLDIDPELPRHVVGDPVRLKQVLTNLVSNAIKFTKYGKIQVTAKPLELDENNVSFRISVQDEGIGIPNNKLESIFDAFTQVDTTTTRRYGGTGLGLTICKRMVQAMGGTINVDSQEGSGSLFWFDLTLPRSTEADVAEYDGQTHSQDAEPAEAVEETEPGHWNILLVEDIEINRILAQKLLEQQGHTITTAADGQAALDILASNDFDAVLMDLHMPVLDGIEATRQIRTFENQVKATIPVLALTADISNDNLETFHETGFDAYCTKPLDIDKINAELARLIDRKLEARQQENEMADR</sequence>
<protein>
    <recommendedName>
        <fullName evidence="3">histidine kinase</fullName>
        <ecNumber evidence="3">2.7.13.3</ecNumber>
    </recommendedName>
</protein>
<evidence type="ECO:0000256" key="1">
    <source>
        <dbReference type="ARBA" id="ARBA00000085"/>
    </source>
</evidence>
<dbReference type="Pfam" id="PF05231">
    <property type="entry name" value="MASE1"/>
    <property type="match status" value="1"/>
</dbReference>
<dbReference type="SMART" id="SM01079">
    <property type="entry name" value="CHASE"/>
    <property type="match status" value="1"/>
</dbReference>
<dbReference type="CDD" id="cd00082">
    <property type="entry name" value="HisKA"/>
    <property type="match status" value="1"/>
</dbReference>
<evidence type="ECO:0000256" key="8">
    <source>
        <dbReference type="ARBA" id="ARBA00023012"/>
    </source>
</evidence>
<dbReference type="InterPro" id="IPR001789">
    <property type="entry name" value="Sig_transdc_resp-reg_receiver"/>
</dbReference>
<dbReference type="SMART" id="SM00388">
    <property type="entry name" value="HisKA"/>
    <property type="match status" value="1"/>
</dbReference>
<evidence type="ECO:0000256" key="11">
    <source>
        <dbReference type="SAM" id="Phobius"/>
    </source>
</evidence>
<dbReference type="SUPFAM" id="SSF55874">
    <property type="entry name" value="ATPase domain of HSP90 chaperone/DNA topoisomerase II/histidine kinase"/>
    <property type="match status" value="1"/>
</dbReference>
<dbReference type="InterPro" id="IPR042240">
    <property type="entry name" value="CHASE_sf"/>
</dbReference>
<dbReference type="EMBL" id="JPWB01000005">
    <property type="protein sequence ID" value="RCK21535.1"/>
    <property type="molecule type" value="Genomic_DNA"/>
</dbReference>
<evidence type="ECO:0000313" key="15">
    <source>
        <dbReference type="EMBL" id="RCK21535.1"/>
    </source>
</evidence>
<dbReference type="Pfam" id="PF02518">
    <property type="entry name" value="HATPase_c"/>
    <property type="match status" value="1"/>
</dbReference>
<dbReference type="CDD" id="cd16922">
    <property type="entry name" value="HATPase_EvgS-ArcB-TorS-like"/>
    <property type="match status" value="1"/>
</dbReference>
<name>A0A367V8L3_9PROT</name>
<evidence type="ECO:0000256" key="4">
    <source>
        <dbReference type="ARBA" id="ARBA00022475"/>
    </source>
</evidence>
<evidence type="ECO:0000256" key="10">
    <source>
        <dbReference type="PROSITE-ProRule" id="PRU00169"/>
    </source>
</evidence>
<feature type="modified residue" description="4-aspartylphosphate" evidence="10">
    <location>
        <position position="994"/>
    </location>
</feature>
<feature type="domain" description="Histidine kinase" evidence="12">
    <location>
        <begin position="687"/>
        <end position="912"/>
    </location>
</feature>
<dbReference type="PROSITE" id="PS50839">
    <property type="entry name" value="CHASE"/>
    <property type="match status" value="1"/>
</dbReference>
<dbReference type="InterPro" id="IPR003594">
    <property type="entry name" value="HATPase_dom"/>
</dbReference>
<dbReference type="InterPro" id="IPR003661">
    <property type="entry name" value="HisK_dim/P_dom"/>
</dbReference>
<evidence type="ECO:0000256" key="7">
    <source>
        <dbReference type="ARBA" id="ARBA00022989"/>
    </source>
</evidence>
<evidence type="ECO:0000313" key="16">
    <source>
        <dbReference type="Proteomes" id="UP000253061"/>
    </source>
</evidence>
<dbReference type="CDD" id="cd17546">
    <property type="entry name" value="REC_hyHK_CKI1_RcsC-like"/>
    <property type="match status" value="1"/>
</dbReference>
<dbReference type="InterPro" id="IPR036890">
    <property type="entry name" value="HATPase_C_sf"/>
</dbReference>
<organism evidence="15 16">
    <name type="scientific">Thalassospira profundimaris</name>
    <dbReference type="NCBI Taxonomy" id="502049"/>
    <lineage>
        <taxon>Bacteria</taxon>
        <taxon>Pseudomonadati</taxon>
        <taxon>Pseudomonadota</taxon>
        <taxon>Alphaproteobacteria</taxon>
        <taxon>Rhodospirillales</taxon>
        <taxon>Thalassospiraceae</taxon>
        <taxon>Thalassospira</taxon>
    </lineage>
</organism>
<reference evidence="15 16" key="1">
    <citation type="submission" date="2014-07" db="EMBL/GenBank/DDBJ databases">
        <title>Draft genome sequence of Thalassospira profundimaris R8-17.</title>
        <authorList>
            <person name="Lai Q."/>
            <person name="Shao Z."/>
        </authorList>
    </citation>
    <scope>NUCLEOTIDE SEQUENCE [LARGE SCALE GENOMIC DNA]</scope>
    <source>
        <strain evidence="15 16">R8-17</strain>
    </source>
</reference>
<feature type="transmembrane region" description="Helical" evidence="11">
    <location>
        <begin position="187"/>
        <end position="206"/>
    </location>
</feature>
<feature type="transmembrane region" description="Helical" evidence="11">
    <location>
        <begin position="39"/>
        <end position="58"/>
    </location>
</feature>